<protein>
    <submittedName>
        <fullName evidence="1">Uncharacterized protein</fullName>
    </submittedName>
</protein>
<organism evidence="1 2">
    <name type="scientific">Orbilia oligospora</name>
    <name type="common">Nematode-trapping fungus</name>
    <name type="synonym">Arthrobotrys oligospora</name>
    <dbReference type="NCBI Taxonomy" id="2813651"/>
    <lineage>
        <taxon>Eukaryota</taxon>
        <taxon>Fungi</taxon>
        <taxon>Dikarya</taxon>
        <taxon>Ascomycota</taxon>
        <taxon>Pezizomycotina</taxon>
        <taxon>Orbiliomycetes</taxon>
        <taxon>Orbiliales</taxon>
        <taxon>Orbiliaceae</taxon>
        <taxon>Orbilia</taxon>
    </lineage>
</organism>
<comment type="caution">
    <text evidence="1">The sequence shown here is derived from an EMBL/GenBank/DDBJ whole genome shotgun (WGS) entry which is preliminary data.</text>
</comment>
<sequence>MQKPRFLAKQNDESCRLQAGRPKRGWCIPPTIHANGSTDMHRTYIHFQYHIMDHDLAIATQQFSIAIAVDSILGGNFNAMELMAVKFY</sequence>
<dbReference type="EMBL" id="JAABOE010000256">
    <property type="protein sequence ID" value="KAF3156939.1"/>
    <property type="molecule type" value="Genomic_DNA"/>
</dbReference>
<evidence type="ECO:0000313" key="2">
    <source>
        <dbReference type="Proteomes" id="UP000479691"/>
    </source>
</evidence>
<dbReference type="AlphaFoldDB" id="A0A6G1M2I4"/>
<name>A0A6G1M2I4_ORBOL</name>
<evidence type="ECO:0000313" key="1">
    <source>
        <dbReference type="EMBL" id="KAF3156939.1"/>
    </source>
</evidence>
<gene>
    <name evidence="1" type="ORF">TWF788_005483</name>
</gene>
<dbReference type="Proteomes" id="UP000479691">
    <property type="component" value="Unassembled WGS sequence"/>
</dbReference>
<accession>A0A6G1M2I4</accession>
<reference evidence="1 2" key="1">
    <citation type="submission" date="2019-06" db="EMBL/GenBank/DDBJ databases">
        <authorList>
            <person name="Palmer J.M."/>
        </authorList>
    </citation>
    <scope>NUCLEOTIDE SEQUENCE [LARGE SCALE GENOMIC DNA]</scope>
    <source>
        <strain evidence="1 2">TWF788</strain>
    </source>
</reference>
<proteinExistence type="predicted"/>